<dbReference type="Proteomes" id="UP000078343">
    <property type="component" value="Unassembled WGS sequence"/>
</dbReference>
<comment type="caution">
    <text evidence="15">The sequence shown here is derived from an EMBL/GenBank/DDBJ whole genome shotgun (WGS) entry which is preliminary data.</text>
</comment>
<accession>A0A178Z5Q4</accession>
<dbReference type="Pfam" id="PF01239">
    <property type="entry name" value="PPTA"/>
    <property type="match status" value="5"/>
</dbReference>
<dbReference type="PANTHER" id="PTHR11129">
    <property type="entry name" value="PROTEIN FARNESYLTRANSFERASE ALPHA SUBUNIT/RAB GERANYLGERANYL TRANSFERASE ALPHA SUBUNIT"/>
    <property type="match status" value="1"/>
</dbReference>
<evidence type="ECO:0000256" key="7">
    <source>
        <dbReference type="ARBA" id="ARBA00022737"/>
    </source>
</evidence>
<dbReference type="SUPFAM" id="SSF48439">
    <property type="entry name" value="Protein prenylyltransferase"/>
    <property type="match status" value="1"/>
</dbReference>
<keyword evidence="8" id="KW-0460">Magnesium</keyword>
<dbReference type="InterPro" id="IPR002088">
    <property type="entry name" value="Prenyl_trans_a"/>
</dbReference>
<dbReference type="OrthoDB" id="272289at2759"/>
<dbReference type="GO" id="GO:0004660">
    <property type="term" value="F:protein farnesyltransferase activity"/>
    <property type="evidence" value="ECO:0007669"/>
    <property type="project" value="UniProtKB-EC"/>
</dbReference>
<dbReference type="GO" id="GO:0005953">
    <property type="term" value="C:CAAX-protein geranylgeranyltransferase complex"/>
    <property type="evidence" value="ECO:0007669"/>
    <property type="project" value="TreeGrafter"/>
</dbReference>
<feature type="region of interest" description="Disordered" evidence="14">
    <location>
        <begin position="1"/>
        <end position="20"/>
    </location>
</feature>
<dbReference type="GO" id="GO:0005965">
    <property type="term" value="C:protein farnesyltransferase complex"/>
    <property type="evidence" value="ECO:0007669"/>
    <property type="project" value="TreeGrafter"/>
</dbReference>
<evidence type="ECO:0000256" key="5">
    <source>
        <dbReference type="ARBA" id="ARBA00022602"/>
    </source>
</evidence>
<proteinExistence type="inferred from homology"/>
<evidence type="ECO:0000313" key="15">
    <source>
        <dbReference type="EMBL" id="OAP55100.1"/>
    </source>
</evidence>
<gene>
    <name evidence="15" type="ORF">AYL99_10800</name>
</gene>
<sequence length="402" mass="45438">MAESTSSTIPRRPKTKSKEPFYAVSPRWKDVVPIPLIDGPPRPPPGSGQRDDDPGPALATIAYSVRYSEAMSYLRAVMAMNELSRRALDLTEDIIGMNPAHYTVWLYRAKILKALWKKEGVSVEDGVGAELDWLEGVSERNLKNYQIWHHRQQLMSLLPRLPATEADFITHMLSFDAKNYHVWTYRQWLCRRFADPLLTTDQELRAVDALIRDDVRNNSAWNHRYFVCFGAEELAAMEPKAATTVGGGRGQEEEKEEEAGQGHHHGGGRRPNVIRKDVLAGGTLLPVVDEDVVEREINYAKDHIAWAPQNPSPWNYLRGVLRRAGIPVTDLQVFCEGFVGGGKDADLMGDGVTSSHAIDWLADIYRLDGKVERSRACLEALAAKWDPIRRKYWDWRAKQLVG</sequence>
<dbReference type="EC" id="2.5.1.59" evidence="3"/>
<dbReference type="GeneID" id="30014968"/>
<evidence type="ECO:0000256" key="10">
    <source>
        <dbReference type="ARBA" id="ARBA00041392"/>
    </source>
</evidence>
<reference evidence="15 16" key="1">
    <citation type="submission" date="2016-04" db="EMBL/GenBank/DDBJ databases">
        <title>Draft genome of Fonsecaea erecta CBS 125763.</title>
        <authorList>
            <person name="Weiss V.A."/>
            <person name="Vicente V.A."/>
            <person name="Raittz R.T."/>
            <person name="Moreno L.F."/>
            <person name="De Souza E.M."/>
            <person name="Pedrosa F.O."/>
            <person name="Steffens M.B."/>
            <person name="Faoro H."/>
            <person name="Tadra-Sfeir M.Z."/>
            <person name="Najafzadeh M.J."/>
            <person name="Felipe M.S."/>
            <person name="Teixeira M."/>
            <person name="Sun J."/>
            <person name="Xi L."/>
            <person name="Gomes R."/>
            <person name="De Azevedo C.M."/>
            <person name="Salgado C.G."/>
            <person name="Da Silva M.B."/>
            <person name="Nascimento M.F."/>
            <person name="Queiroz-Telles F."/>
            <person name="Attili D.S."/>
            <person name="Gorbushina A."/>
        </authorList>
    </citation>
    <scope>NUCLEOTIDE SEQUENCE [LARGE SCALE GENOMIC DNA]</scope>
    <source>
        <strain evidence="15 16">CBS 125763</strain>
    </source>
</reference>
<evidence type="ECO:0000256" key="6">
    <source>
        <dbReference type="ARBA" id="ARBA00022679"/>
    </source>
</evidence>
<dbReference type="GO" id="GO:0004662">
    <property type="term" value="F:CAAX-protein geranylgeranyltransferase activity"/>
    <property type="evidence" value="ECO:0007669"/>
    <property type="project" value="UniProtKB-EC"/>
</dbReference>
<evidence type="ECO:0000256" key="1">
    <source>
        <dbReference type="ARBA" id="ARBA00001946"/>
    </source>
</evidence>
<evidence type="ECO:0000256" key="2">
    <source>
        <dbReference type="ARBA" id="ARBA00006734"/>
    </source>
</evidence>
<keyword evidence="7" id="KW-0677">Repeat</keyword>
<dbReference type="EMBL" id="LVYI01000012">
    <property type="protein sequence ID" value="OAP55100.1"/>
    <property type="molecule type" value="Genomic_DNA"/>
</dbReference>
<evidence type="ECO:0000256" key="12">
    <source>
        <dbReference type="ARBA" id="ARBA00043086"/>
    </source>
</evidence>
<comment type="similarity">
    <text evidence="2">Belongs to the protein prenyltransferase subunit alpha family.</text>
</comment>
<dbReference type="PANTHER" id="PTHR11129:SF1">
    <property type="entry name" value="PROTEIN FARNESYLTRANSFERASE_GERANYLGERANYLTRANSFERASE TYPE-1 SUBUNIT ALPHA"/>
    <property type="match status" value="1"/>
</dbReference>
<name>A0A178Z5Q4_9EURO</name>
<dbReference type="PROSITE" id="PS51147">
    <property type="entry name" value="PFTA"/>
    <property type="match status" value="5"/>
</dbReference>
<organism evidence="15 16">
    <name type="scientific">Fonsecaea erecta</name>
    <dbReference type="NCBI Taxonomy" id="1367422"/>
    <lineage>
        <taxon>Eukaryota</taxon>
        <taxon>Fungi</taxon>
        <taxon>Dikarya</taxon>
        <taxon>Ascomycota</taxon>
        <taxon>Pezizomycotina</taxon>
        <taxon>Eurotiomycetes</taxon>
        <taxon>Chaetothyriomycetidae</taxon>
        <taxon>Chaetothyriales</taxon>
        <taxon>Herpotrichiellaceae</taxon>
        <taxon>Fonsecaea</taxon>
    </lineage>
</organism>
<evidence type="ECO:0000256" key="4">
    <source>
        <dbReference type="ARBA" id="ARBA00012702"/>
    </source>
</evidence>
<dbReference type="AlphaFoldDB" id="A0A178Z5Q4"/>
<evidence type="ECO:0000256" key="14">
    <source>
        <dbReference type="SAM" id="MobiDB-lite"/>
    </source>
</evidence>
<feature type="region of interest" description="Disordered" evidence="14">
    <location>
        <begin position="241"/>
        <end position="273"/>
    </location>
</feature>
<evidence type="ECO:0000256" key="8">
    <source>
        <dbReference type="ARBA" id="ARBA00022842"/>
    </source>
</evidence>
<protein>
    <recommendedName>
        <fullName evidence="9">Protein farnesyltransferase/geranylgeranyltransferase type-1 subunit alpha</fullName>
        <ecNumber evidence="4">2.5.1.58</ecNumber>
        <ecNumber evidence="3">2.5.1.59</ecNumber>
    </recommendedName>
    <alternativeName>
        <fullName evidence="12">CAAX farnesyltransferase subunit alpha</fullName>
    </alternativeName>
    <alternativeName>
        <fullName evidence="11">FTase-alpha</fullName>
    </alternativeName>
    <alternativeName>
        <fullName evidence="10">Ras proteins prenyltransferase subunit alpha</fullName>
    </alternativeName>
    <alternativeName>
        <fullName evidence="13">Type I protein geranyl-geranyltransferase subunit alpha</fullName>
    </alternativeName>
</protein>
<evidence type="ECO:0000256" key="9">
    <source>
        <dbReference type="ARBA" id="ARBA00040965"/>
    </source>
</evidence>
<feature type="region of interest" description="Disordered" evidence="14">
    <location>
        <begin position="33"/>
        <end position="55"/>
    </location>
</feature>
<dbReference type="RefSeq" id="XP_018688467.1">
    <property type="nucleotide sequence ID" value="XM_018842306.1"/>
</dbReference>
<keyword evidence="16" id="KW-1185">Reference proteome</keyword>
<keyword evidence="5" id="KW-0637">Prenyltransferase</keyword>
<keyword evidence="6" id="KW-0808">Transferase</keyword>
<evidence type="ECO:0000313" key="16">
    <source>
        <dbReference type="Proteomes" id="UP000078343"/>
    </source>
</evidence>
<dbReference type="STRING" id="1367422.A0A178Z5Q4"/>
<evidence type="ECO:0000256" key="11">
    <source>
        <dbReference type="ARBA" id="ARBA00042436"/>
    </source>
</evidence>
<comment type="cofactor">
    <cofactor evidence="1">
        <name>Mg(2+)</name>
        <dbReference type="ChEBI" id="CHEBI:18420"/>
    </cofactor>
</comment>
<evidence type="ECO:0000256" key="13">
    <source>
        <dbReference type="ARBA" id="ARBA00043219"/>
    </source>
</evidence>
<evidence type="ECO:0000256" key="3">
    <source>
        <dbReference type="ARBA" id="ARBA00012700"/>
    </source>
</evidence>
<dbReference type="Gene3D" id="1.25.40.120">
    <property type="entry name" value="Protein prenylyltransferase"/>
    <property type="match status" value="1"/>
</dbReference>
<dbReference type="EC" id="2.5.1.58" evidence="4"/>